<feature type="transmembrane region" description="Helical" evidence="1">
    <location>
        <begin position="21"/>
        <end position="39"/>
    </location>
</feature>
<sequence>MWRKLFSGFHQLPKVSPVEGFLLRLLFAAFLIFTIRSQVTYTGEPHPKGLLTILHWFGEGPYLTWLANPETWALYKGIFIALLAVYVSGYALVVVTPVLAIMHLLPFTLYASQGFNHHGNQIVTCTLIIQAFCVIWYSVRHKLAITPPSERLSAWMLVQSQVILTGMYFISVFTKLDKSNGMWLSNSKYVAMDMLKTQRQSYLNELDPAFAGNPPEAIWMLDNPTLATLFFGSGLFLEFFCIFAIGNRLLGFLIGVSLIVMHRSIDRLMGGVAFLNNEMLCFIFLVNIPFLIACVVNWLPKLRARHLAVAGGVAGIALSFWVQPESVRTDFTQGGAVNVFQGLGNYLLKLINNMDTWNSFEAAQWQKTIAFVTPAILTSLGCAVLGAVVGSFLGKGNGKTEGSKSEDTAAAHTA</sequence>
<evidence type="ECO:0000256" key="1">
    <source>
        <dbReference type="SAM" id="Phobius"/>
    </source>
</evidence>
<keyword evidence="1" id="KW-0472">Membrane</keyword>
<evidence type="ECO:0000313" key="2">
    <source>
        <dbReference type="EMBL" id="RBP44372.1"/>
    </source>
</evidence>
<dbReference type="AlphaFoldDB" id="A0A366HMI6"/>
<feature type="transmembrane region" description="Helical" evidence="1">
    <location>
        <begin position="369"/>
        <end position="394"/>
    </location>
</feature>
<keyword evidence="3" id="KW-1185">Reference proteome</keyword>
<feature type="transmembrane region" description="Helical" evidence="1">
    <location>
        <begin position="235"/>
        <end position="259"/>
    </location>
</feature>
<reference evidence="2 3" key="1">
    <citation type="submission" date="2018-06" db="EMBL/GenBank/DDBJ databases">
        <title>Genomic Encyclopedia of Type Strains, Phase IV (KMG-IV): sequencing the most valuable type-strain genomes for metagenomic binning, comparative biology and taxonomic classification.</title>
        <authorList>
            <person name="Goeker M."/>
        </authorList>
    </citation>
    <scope>NUCLEOTIDE SEQUENCE [LARGE SCALE GENOMIC DNA]</scope>
    <source>
        <strain evidence="2 3">DSM 25532</strain>
    </source>
</reference>
<feature type="transmembrane region" description="Helical" evidence="1">
    <location>
        <begin position="78"/>
        <end position="101"/>
    </location>
</feature>
<protein>
    <submittedName>
        <fullName evidence="2">Uncharacterized protein</fullName>
    </submittedName>
</protein>
<feature type="transmembrane region" description="Helical" evidence="1">
    <location>
        <begin position="122"/>
        <end position="140"/>
    </location>
</feature>
<gene>
    <name evidence="2" type="ORF">DES53_104192</name>
</gene>
<keyword evidence="1" id="KW-0812">Transmembrane</keyword>
<feature type="transmembrane region" description="Helical" evidence="1">
    <location>
        <begin position="279"/>
        <end position="299"/>
    </location>
</feature>
<dbReference type="EMBL" id="QNRR01000004">
    <property type="protein sequence ID" value="RBP44372.1"/>
    <property type="molecule type" value="Genomic_DNA"/>
</dbReference>
<dbReference type="Proteomes" id="UP000253426">
    <property type="component" value="Unassembled WGS sequence"/>
</dbReference>
<accession>A0A366HMI6</accession>
<feature type="transmembrane region" description="Helical" evidence="1">
    <location>
        <begin position="306"/>
        <end position="322"/>
    </location>
</feature>
<name>A0A366HMI6_9BACT</name>
<comment type="caution">
    <text evidence="2">The sequence shown here is derived from an EMBL/GenBank/DDBJ whole genome shotgun (WGS) entry which is preliminary data.</text>
</comment>
<evidence type="ECO:0000313" key="3">
    <source>
        <dbReference type="Proteomes" id="UP000253426"/>
    </source>
</evidence>
<feature type="transmembrane region" description="Helical" evidence="1">
    <location>
        <begin position="152"/>
        <end position="173"/>
    </location>
</feature>
<organism evidence="2 3">
    <name type="scientific">Roseimicrobium gellanilyticum</name>
    <dbReference type="NCBI Taxonomy" id="748857"/>
    <lineage>
        <taxon>Bacteria</taxon>
        <taxon>Pseudomonadati</taxon>
        <taxon>Verrucomicrobiota</taxon>
        <taxon>Verrucomicrobiia</taxon>
        <taxon>Verrucomicrobiales</taxon>
        <taxon>Verrucomicrobiaceae</taxon>
        <taxon>Roseimicrobium</taxon>
    </lineage>
</organism>
<proteinExistence type="predicted"/>
<keyword evidence="1" id="KW-1133">Transmembrane helix</keyword>